<reference evidence="2" key="1">
    <citation type="submission" date="2022-01" db="EMBL/GenBank/DDBJ databases">
        <authorList>
            <person name="Jo J.-H."/>
            <person name="Im W.-T."/>
        </authorList>
    </citation>
    <scope>NUCLEOTIDE SEQUENCE</scope>
    <source>
        <strain evidence="2">XY25</strain>
    </source>
</reference>
<evidence type="ECO:0000313" key="3">
    <source>
        <dbReference type="Proteomes" id="UP001165384"/>
    </source>
</evidence>
<comment type="caution">
    <text evidence="2">The sequence shown here is derived from an EMBL/GenBank/DDBJ whole genome shotgun (WGS) entry which is preliminary data.</text>
</comment>
<evidence type="ECO:0000256" key="1">
    <source>
        <dbReference type="SAM" id="MobiDB-lite"/>
    </source>
</evidence>
<sequence length="106" mass="11645">MTLQRLASTTQRPTPESIDPARRGERERIRRVESMEGTEGDRERSLRQELAEIDPGAIAEFAGHAQMLHEASEVAAQLVAHGAAIDDLIKPGNYSRQLLPGVDDSV</sequence>
<evidence type="ECO:0000313" key="2">
    <source>
        <dbReference type="EMBL" id="MCG2575490.1"/>
    </source>
</evidence>
<keyword evidence="3" id="KW-1185">Reference proteome</keyword>
<feature type="region of interest" description="Disordered" evidence="1">
    <location>
        <begin position="1"/>
        <end position="46"/>
    </location>
</feature>
<dbReference type="EMBL" id="JAKLTN010000001">
    <property type="protein sequence ID" value="MCG2575490.1"/>
    <property type="molecule type" value="Genomic_DNA"/>
</dbReference>
<gene>
    <name evidence="2" type="ORF">LZ012_00615</name>
</gene>
<protein>
    <submittedName>
        <fullName evidence="2">Uncharacterized protein</fullName>
    </submittedName>
</protein>
<proteinExistence type="predicted"/>
<organism evidence="2 3">
    <name type="scientific">Dechloromonas hankyongensis</name>
    <dbReference type="NCBI Taxonomy" id="2908002"/>
    <lineage>
        <taxon>Bacteria</taxon>
        <taxon>Pseudomonadati</taxon>
        <taxon>Pseudomonadota</taxon>
        <taxon>Betaproteobacteria</taxon>
        <taxon>Rhodocyclales</taxon>
        <taxon>Azonexaceae</taxon>
        <taxon>Dechloromonas</taxon>
    </lineage>
</organism>
<accession>A0ABS9JX47</accession>
<name>A0ABS9JX47_9RHOO</name>
<dbReference type="RefSeq" id="WP_275706471.1">
    <property type="nucleotide sequence ID" value="NZ_JAKLTN010000001.1"/>
</dbReference>
<feature type="compositionally biased region" description="Polar residues" evidence="1">
    <location>
        <begin position="1"/>
        <end position="14"/>
    </location>
</feature>
<dbReference type="Proteomes" id="UP001165384">
    <property type="component" value="Unassembled WGS sequence"/>
</dbReference>
<feature type="compositionally biased region" description="Basic and acidic residues" evidence="1">
    <location>
        <begin position="19"/>
        <end position="46"/>
    </location>
</feature>